<comment type="caution">
    <text evidence="1">The sequence shown here is derived from an EMBL/GenBank/DDBJ whole genome shotgun (WGS) entry which is preliminary data.</text>
</comment>
<proteinExistence type="predicted"/>
<protein>
    <submittedName>
        <fullName evidence="1">Uncharacterized protein</fullName>
    </submittedName>
</protein>
<gene>
    <name evidence="1" type="primary">AVEN_265547_1</name>
    <name evidence="1" type="ORF">CDAR_10631</name>
</gene>
<evidence type="ECO:0000313" key="2">
    <source>
        <dbReference type="Proteomes" id="UP001054837"/>
    </source>
</evidence>
<sequence length="208" mass="23284">MMNQKVDSGFEDATEDVITSDGLLKSTMTKTAAVSCVDDFVFRCMNQTQKIVFEATTGGKLRLVQDLCAAGTDINKGYLANLDCWKKLENDTAYCNENFEESQKKIREDDLTGRLKIFYSCCAFEWHKNCKANAAENKCNAEAKEYLEDVSDMLGGQILSKMCSTTFGHCYGQLYGVEVERPADNFSNTLYSSTLATLLSLVITMFFQ</sequence>
<dbReference type="PANTHER" id="PTHR33964">
    <property type="entry name" value="RE45066P-RELATED"/>
    <property type="match status" value="1"/>
</dbReference>
<dbReference type="AlphaFoldDB" id="A0AAV4TN93"/>
<organism evidence="1 2">
    <name type="scientific">Caerostris darwini</name>
    <dbReference type="NCBI Taxonomy" id="1538125"/>
    <lineage>
        <taxon>Eukaryota</taxon>
        <taxon>Metazoa</taxon>
        <taxon>Ecdysozoa</taxon>
        <taxon>Arthropoda</taxon>
        <taxon>Chelicerata</taxon>
        <taxon>Arachnida</taxon>
        <taxon>Araneae</taxon>
        <taxon>Araneomorphae</taxon>
        <taxon>Entelegynae</taxon>
        <taxon>Araneoidea</taxon>
        <taxon>Araneidae</taxon>
        <taxon>Caerostris</taxon>
    </lineage>
</organism>
<dbReference type="Proteomes" id="UP001054837">
    <property type="component" value="Unassembled WGS sequence"/>
</dbReference>
<name>A0AAV4TN93_9ARAC</name>
<accession>A0AAV4TN93</accession>
<keyword evidence="2" id="KW-1185">Reference proteome</keyword>
<dbReference type="PANTHER" id="PTHR33964:SF1">
    <property type="entry name" value="RE45066P"/>
    <property type="match status" value="1"/>
</dbReference>
<reference evidence="1 2" key="1">
    <citation type="submission" date="2021-06" db="EMBL/GenBank/DDBJ databases">
        <title>Caerostris darwini draft genome.</title>
        <authorList>
            <person name="Kono N."/>
            <person name="Arakawa K."/>
        </authorList>
    </citation>
    <scope>NUCLEOTIDE SEQUENCE [LARGE SCALE GENOMIC DNA]</scope>
</reference>
<evidence type="ECO:0000313" key="1">
    <source>
        <dbReference type="EMBL" id="GIY47189.1"/>
    </source>
</evidence>
<dbReference type="EMBL" id="BPLQ01009882">
    <property type="protein sequence ID" value="GIY47189.1"/>
    <property type="molecule type" value="Genomic_DNA"/>
</dbReference>